<gene>
    <name evidence="3" type="ORF">Fcan01_13773</name>
</gene>
<dbReference type="CDD" id="cd00157">
    <property type="entry name" value="Rho"/>
    <property type="match status" value="1"/>
</dbReference>
<name>A0A226E1Q1_FOLCA</name>
<proteinExistence type="predicted"/>
<dbReference type="InterPro" id="IPR027417">
    <property type="entry name" value="P-loop_NTPase"/>
</dbReference>
<dbReference type="PROSITE" id="PS51420">
    <property type="entry name" value="RHO"/>
    <property type="match status" value="1"/>
</dbReference>
<protein>
    <submittedName>
        <fullName evidence="3">Rho-related GTP-binding protein RhoG</fullName>
    </submittedName>
</protein>
<keyword evidence="4" id="KW-1185">Reference proteome</keyword>
<evidence type="ECO:0000313" key="4">
    <source>
        <dbReference type="Proteomes" id="UP000198287"/>
    </source>
</evidence>
<dbReference type="GO" id="GO:0005525">
    <property type="term" value="F:GTP binding"/>
    <property type="evidence" value="ECO:0007669"/>
    <property type="project" value="UniProtKB-KW"/>
</dbReference>
<evidence type="ECO:0000313" key="3">
    <source>
        <dbReference type="EMBL" id="OXA51675.1"/>
    </source>
</evidence>
<dbReference type="SMART" id="SM00173">
    <property type="entry name" value="RAS"/>
    <property type="match status" value="1"/>
</dbReference>
<dbReference type="GO" id="GO:0035006">
    <property type="term" value="P:melanization defense response"/>
    <property type="evidence" value="ECO:0007669"/>
    <property type="project" value="UniProtKB-ARBA"/>
</dbReference>
<evidence type="ECO:0000256" key="1">
    <source>
        <dbReference type="ARBA" id="ARBA00022741"/>
    </source>
</evidence>
<dbReference type="InterPro" id="IPR003578">
    <property type="entry name" value="Small_GTPase_Rho"/>
</dbReference>
<dbReference type="EMBL" id="LNIX01000007">
    <property type="protein sequence ID" value="OXA51675.1"/>
    <property type="molecule type" value="Genomic_DNA"/>
</dbReference>
<dbReference type="GO" id="GO:0003924">
    <property type="term" value="F:GTPase activity"/>
    <property type="evidence" value="ECO:0007669"/>
    <property type="project" value="InterPro"/>
</dbReference>
<organism evidence="3 4">
    <name type="scientific">Folsomia candida</name>
    <name type="common">Springtail</name>
    <dbReference type="NCBI Taxonomy" id="158441"/>
    <lineage>
        <taxon>Eukaryota</taxon>
        <taxon>Metazoa</taxon>
        <taxon>Ecdysozoa</taxon>
        <taxon>Arthropoda</taxon>
        <taxon>Hexapoda</taxon>
        <taxon>Collembola</taxon>
        <taxon>Entomobryomorpha</taxon>
        <taxon>Isotomoidea</taxon>
        <taxon>Isotomidae</taxon>
        <taxon>Proisotominae</taxon>
        <taxon>Folsomia</taxon>
    </lineage>
</organism>
<dbReference type="Proteomes" id="UP000198287">
    <property type="component" value="Unassembled WGS sequence"/>
</dbReference>
<dbReference type="SUPFAM" id="SSF52540">
    <property type="entry name" value="P-loop containing nucleoside triphosphate hydrolases"/>
    <property type="match status" value="1"/>
</dbReference>
<sequence>MKELDTFVKIVVIGDSNVGKTWFLSTFVNNHKLPEKCEPTLFDNLSTQFVFHGIEYELSLWDTSGAPERKKLRCLSYQDADVFIMCYSIDNRSSYDNIRFRWLKELRRRCPGVPRILVGLKSDLRSKLTYPLLPKDGEILQFDIQASAFFEFSITTPKKHADIFAEAVRLALLKKVHVRRQSCCMQ</sequence>
<dbReference type="GO" id="GO:0007264">
    <property type="term" value="P:small GTPase-mediated signal transduction"/>
    <property type="evidence" value="ECO:0007669"/>
    <property type="project" value="InterPro"/>
</dbReference>
<dbReference type="NCBIfam" id="TIGR00231">
    <property type="entry name" value="small_GTP"/>
    <property type="match status" value="1"/>
</dbReference>
<dbReference type="PROSITE" id="PS51419">
    <property type="entry name" value="RAB"/>
    <property type="match status" value="1"/>
</dbReference>
<comment type="caution">
    <text evidence="3">The sequence shown here is derived from an EMBL/GenBank/DDBJ whole genome shotgun (WGS) entry which is preliminary data.</text>
</comment>
<dbReference type="GO" id="GO:0022412">
    <property type="term" value="P:cellular process involved in reproduction in multicellular organism"/>
    <property type="evidence" value="ECO:0007669"/>
    <property type="project" value="UniProtKB-ARBA"/>
</dbReference>
<dbReference type="InterPro" id="IPR001806">
    <property type="entry name" value="Small_GTPase"/>
</dbReference>
<dbReference type="Pfam" id="PF00071">
    <property type="entry name" value="Ras"/>
    <property type="match status" value="1"/>
</dbReference>
<dbReference type="STRING" id="158441.A0A226E1Q1"/>
<dbReference type="GO" id="GO:0001667">
    <property type="term" value="P:ameboidal-type cell migration"/>
    <property type="evidence" value="ECO:0007669"/>
    <property type="project" value="UniProtKB-ARBA"/>
</dbReference>
<dbReference type="OrthoDB" id="25896at2759"/>
<dbReference type="GO" id="GO:0003006">
    <property type="term" value="P:developmental process involved in reproduction"/>
    <property type="evidence" value="ECO:0007669"/>
    <property type="project" value="UniProtKB-ARBA"/>
</dbReference>
<dbReference type="OMA" id="CHAYPET"/>
<dbReference type="SMART" id="SM00174">
    <property type="entry name" value="RHO"/>
    <property type="match status" value="1"/>
</dbReference>
<dbReference type="PANTHER" id="PTHR24072">
    <property type="entry name" value="RHO FAMILY GTPASE"/>
    <property type="match status" value="1"/>
</dbReference>
<accession>A0A226E1Q1</accession>
<dbReference type="Gene3D" id="3.40.50.300">
    <property type="entry name" value="P-loop containing nucleotide triphosphate hydrolases"/>
    <property type="match status" value="1"/>
</dbReference>
<dbReference type="InterPro" id="IPR005225">
    <property type="entry name" value="Small_GTP-bd"/>
</dbReference>
<reference evidence="3 4" key="1">
    <citation type="submission" date="2015-12" db="EMBL/GenBank/DDBJ databases">
        <title>The genome of Folsomia candida.</title>
        <authorList>
            <person name="Faddeeva A."/>
            <person name="Derks M.F."/>
            <person name="Anvar Y."/>
            <person name="Smit S."/>
            <person name="Van Straalen N."/>
            <person name="Roelofs D."/>
        </authorList>
    </citation>
    <scope>NUCLEOTIDE SEQUENCE [LARGE SCALE GENOMIC DNA]</scope>
    <source>
        <strain evidence="3 4">VU population</strain>
        <tissue evidence="3">Whole body</tissue>
    </source>
</reference>
<dbReference type="SMART" id="SM00175">
    <property type="entry name" value="RAB"/>
    <property type="match status" value="1"/>
</dbReference>
<keyword evidence="1" id="KW-0547">Nucleotide-binding</keyword>
<dbReference type="GO" id="GO:0035099">
    <property type="term" value="P:hemocyte migration"/>
    <property type="evidence" value="ECO:0007669"/>
    <property type="project" value="UniProtKB-ARBA"/>
</dbReference>
<keyword evidence="2" id="KW-0342">GTP-binding</keyword>
<evidence type="ECO:0000256" key="2">
    <source>
        <dbReference type="ARBA" id="ARBA00023134"/>
    </source>
</evidence>
<dbReference type="AlphaFoldDB" id="A0A226E1Q1"/>
<dbReference type="PRINTS" id="PR00449">
    <property type="entry name" value="RASTRNSFRMNG"/>
</dbReference>